<dbReference type="InterPro" id="IPR028018">
    <property type="entry name" value="DUF4646"/>
</dbReference>
<dbReference type="AlphaFoldDB" id="A0A8H2WU60"/>
<feature type="region of interest" description="Disordered" evidence="1">
    <location>
        <begin position="1"/>
        <end position="86"/>
    </location>
</feature>
<evidence type="ECO:0000313" key="2">
    <source>
        <dbReference type="EMBL" id="CAE6408894.1"/>
    </source>
</evidence>
<comment type="caution">
    <text evidence="2">The sequence shown here is derived from an EMBL/GenBank/DDBJ whole genome shotgun (WGS) entry which is preliminary data.</text>
</comment>
<dbReference type="Pfam" id="PF15496">
    <property type="entry name" value="DUF4646"/>
    <property type="match status" value="1"/>
</dbReference>
<dbReference type="Proteomes" id="UP000663840">
    <property type="component" value="Unassembled WGS sequence"/>
</dbReference>
<gene>
    <name evidence="2" type="ORF">RDB_LOCUS43043</name>
</gene>
<feature type="compositionally biased region" description="Polar residues" evidence="1">
    <location>
        <begin position="1"/>
        <end position="20"/>
    </location>
</feature>
<reference evidence="2" key="1">
    <citation type="submission" date="2021-01" db="EMBL/GenBank/DDBJ databases">
        <authorList>
            <person name="Kaushik A."/>
        </authorList>
    </citation>
    <scope>NUCLEOTIDE SEQUENCE</scope>
    <source>
        <strain evidence="2">AG1-1A</strain>
    </source>
</reference>
<proteinExistence type="predicted"/>
<sequence length="307" mass="34050">MNSFTGTAVDSSSSKFTQTVIPPARSDTGTSYPDYAPPTYEAATSLPAPSITSRSETHSSPDDEPSTESIVNSEPDTKVIQSRDPLDPMPSCFSRDPPTEAAHQALSYPFIVHAKPGKKLLDDAFDTFSSNILEKYNVFDHDWARLIEDIRIAAQLTKGEKATAKVLPVTKYIGCTGYFVSRAIEKKMKRKNAASVNALLEVWNEQFFRPRRLEITLCRGDWRVSSTAECSEIQYPAPDRPHVQPRQRGCCGTRGAEWRASVQMNNKPGESSICGRRKMCNAGMKGQQQQEGCSSRKEGYRLVVTSI</sequence>
<evidence type="ECO:0000313" key="3">
    <source>
        <dbReference type="Proteomes" id="UP000663840"/>
    </source>
</evidence>
<dbReference type="EMBL" id="CAJMWR010000941">
    <property type="protein sequence ID" value="CAE6408894.1"/>
    <property type="molecule type" value="Genomic_DNA"/>
</dbReference>
<name>A0A8H2WU60_9AGAM</name>
<accession>A0A8H2WU60</accession>
<organism evidence="2 3">
    <name type="scientific">Rhizoctonia solani</name>
    <dbReference type="NCBI Taxonomy" id="456999"/>
    <lineage>
        <taxon>Eukaryota</taxon>
        <taxon>Fungi</taxon>
        <taxon>Dikarya</taxon>
        <taxon>Basidiomycota</taxon>
        <taxon>Agaricomycotina</taxon>
        <taxon>Agaricomycetes</taxon>
        <taxon>Cantharellales</taxon>
        <taxon>Ceratobasidiaceae</taxon>
        <taxon>Rhizoctonia</taxon>
    </lineage>
</organism>
<protein>
    <submittedName>
        <fullName evidence="2">Uncharacterized protein</fullName>
    </submittedName>
</protein>
<evidence type="ECO:0000256" key="1">
    <source>
        <dbReference type="SAM" id="MobiDB-lite"/>
    </source>
</evidence>